<proteinExistence type="predicted"/>
<dbReference type="EMBL" id="FNLC01000001">
    <property type="protein sequence ID" value="SDQ65637.1"/>
    <property type="molecule type" value="Genomic_DNA"/>
</dbReference>
<evidence type="ECO:0008006" key="3">
    <source>
        <dbReference type="Google" id="ProtNLM"/>
    </source>
</evidence>
<dbReference type="RefSeq" id="WP_090379395.1">
    <property type="nucleotide sequence ID" value="NZ_FNLC01000001.1"/>
</dbReference>
<dbReference type="STRING" id="1095778.SAMN04489842_1468"/>
<dbReference type="InterPro" id="IPR055927">
    <property type="entry name" value="DUF7504"/>
</dbReference>
<protein>
    <recommendedName>
        <fullName evidence="3">KaiC-like domain-containing protein</fullName>
    </recommendedName>
</protein>
<evidence type="ECO:0000313" key="2">
    <source>
        <dbReference type="Proteomes" id="UP000198848"/>
    </source>
</evidence>
<gene>
    <name evidence="1" type="ORF">SAMN04489842_1468</name>
</gene>
<dbReference type="AlphaFoldDB" id="A0A1H1CN29"/>
<evidence type="ECO:0000313" key="1">
    <source>
        <dbReference type="EMBL" id="SDQ65637.1"/>
    </source>
</evidence>
<sequence length="214" mass="23658">MESELGTRGIEGAAFARTLETLKRRGSNILLVGGTGGCHDAACHRLCGRRGSEPRYQLVVADGEKRRLTGSVVSRRLENGTMTLEFSTGTGRRSSLEPLAHEVVTAIDEFEAVADGFSPSELRVCLDSLGGLLEAYDAEQVFHFLRTITSRIDDARGMGHYHLPRDHGHDTLSLLEPLFDAVVVLRVRDGSYEQQWHLRDGTPGARTKTDWIRL</sequence>
<accession>A0A1H1CN29</accession>
<dbReference type="OrthoDB" id="252760at2157"/>
<organism evidence="1 2">
    <name type="scientific">Natronobacterium texcoconense</name>
    <dbReference type="NCBI Taxonomy" id="1095778"/>
    <lineage>
        <taxon>Archaea</taxon>
        <taxon>Methanobacteriati</taxon>
        <taxon>Methanobacteriota</taxon>
        <taxon>Stenosarchaea group</taxon>
        <taxon>Halobacteria</taxon>
        <taxon>Halobacteriales</taxon>
        <taxon>Natrialbaceae</taxon>
        <taxon>Natronobacterium</taxon>
    </lineage>
</organism>
<dbReference type="Proteomes" id="UP000198848">
    <property type="component" value="Unassembled WGS sequence"/>
</dbReference>
<reference evidence="2" key="1">
    <citation type="submission" date="2016-10" db="EMBL/GenBank/DDBJ databases">
        <authorList>
            <person name="Varghese N."/>
            <person name="Submissions S."/>
        </authorList>
    </citation>
    <scope>NUCLEOTIDE SEQUENCE [LARGE SCALE GENOMIC DNA]</scope>
    <source>
        <strain evidence="2">DSM 24767</strain>
    </source>
</reference>
<dbReference type="Pfam" id="PF24336">
    <property type="entry name" value="DUF7504"/>
    <property type="match status" value="1"/>
</dbReference>
<name>A0A1H1CN29_NATTX</name>
<keyword evidence="2" id="KW-1185">Reference proteome</keyword>